<reference evidence="2" key="1">
    <citation type="journal article" date="2012" name="PLoS Genet.">
        <title>Comparative analysis of the genomes of two field isolates of the rice blast fungus Magnaporthe oryzae.</title>
        <authorList>
            <person name="Xue M."/>
            <person name="Yang J."/>
            <person name="Li Z."/>
            <person name="Hu S."/>
            <person name="Yao N."/>
            <person name="Dean R.A."/>
            <person name="Zhao W."/>
            <person name="Shen M."/>
            <person name="Zhang H."/>
            <person name="Li C."/>
            <person name="Liu L."/>
            <person name="Cao L."/>
            <person name="Xu X."/>
            <person name="Xing Y."/>
            <person name="Hsiang T."/>
            <person name="Zhang Z."/>
            <person name="Xu J.R."/>
            <person name="Peng Y.L."/>
        </authorList>
    </citation>
    <scope>NUCLEOTIDE SEQUENCE</scope>
    <source>
        <strain evidence="2">Y34</strain>
    </source>
</reference>
<organism evidence="2">
    <name type="scientific">Pyricularia oryzae (strain Y34)</name>
    <name type="common">Rice blast fungus</name>
    <name type="synonym">Magnaporthe oryzae</name>
    <dbReference type="NCBI Taxonomy" id="1143189"/>
    <lineage>
        <taxon>Eukaryota</taxon>
        <taxon>Fungi</taxon>
        <taxon>Dikarya</taxon>
        <taxon>Ascomycota</taxon>
        <taxon>Pezizomycotina</taxon>
        <taxon>Sordariomycetes</taxon>
        <taxon>Sordariomycetidae</taxon>
        <taxon>Magnaporthales</taxon>
        <taxon>Pyriculariaceae</taxon>
        <taxon>Pyricularia</taxon>
    </lineage>
</organism>
<dbReference type="InterPro" id="IPR051283">
    <property type="entry name" value="Sec_Metabolite_Acyltrans"/>
</dbReference>
<dbReference type="PANTHER" id="PTHR31896:SF13">
    <property type="entry name" value="TRICHOTHECENE 3-O-ACETYLTRANSFERASE"/>
    <property type="match status" value="1"/>
</dbReference>
<accession>A0AA97NNX1</accession>
<dbReference type="Gene3D" id="3.30.559.10">
    <property type="entry name" value="Chloramphenicol acetyltransferase-like domain"/>
    <property type="match status" value="2"/>
</dbReference>
<dbReference type="GO" id="GO:0016740">
    <property type="term" value="F:transferase activity"/>
    <property type="evidence" value="ECO:0007669"/>
    <property type="project" value="UniProtKB-KW"/>
</dbReference>
<name>A0AA97NNX1_PYRO3</name>
<evidence type="ECO:0000256" key="1">
    <source>
        <dbReference type="ARBA" id="ARBA00022679"/>
    </source>
</evidence>
<dbReference type="InterPro" id="IPR023213">
    <property type="entry name" value="CAT-like_dom_sf"/>
</dbReference>
<protein>
    <submittedName>
        <fullName evidence="2">Uncharacterized protein</fullName>
    </submittedName>
</protein>
<dbReference type="Proteomes" id="UP000011086">
    <property type="component" value="Unassembled WGS sequence"/>
</dbReference>
<dbReference type="AlphaFoldDB" id="A0AA97NNX1"/>
<sequence>MGSKSQVYKLRPLGWENDPEEHRIPLTIFDYAVPMSYHAWAVYFELDHQTSPAKVVDTLKSGLERTLSQCRQLVGRLEIDTTGDGDYSFVKRKGDTVDLIVDYWDSGAVPSFEEIRNAHYASSVLGDVGRFGAPGMESGHKPGCHPENDVMGWYWSAHQLAGNCLATINGTEPPPWDPATITDGYRFTPKLHTAQTRAEEAQQGATAGSVSHSTKPASSLLFHLSRSKADGLKGLATASRTASSDASSLWISTYDAFVACIWRTLTKHRRGLYPVQDDHTLLLTEAINLRFHNRLVPPVAEKYLRNPLWSAKTSDHSSRLTVAQIAETQPLGNVAARIRHLTSSATQPVIEAGLAQLARRDRTSRARNIAQLPPLTTVVTDWRRASLEGCDFGFGRPSAFRFLSRTASACMVIVFPPRVDGPLGEDEGPELAVSVEDELVDAVLDDAEFSRYFEFRGYEKGFESSDRSPPLFGAREPPCQALETSMHSHNVAVCASQAKPAKQPDAPARHGGQDAQFRERLHGPVHLRLGPEARNPVELDGGEDALDGVLVHADGAFELWPGRESVPGQVVLVVLHPAQKAEHRLGRADAYEICHKLYGGARDLLGVGKDAGLVLGHGWYKGPLGAAVLAAGKQGVAVARVPDDEQCQGAF</sequence>
<dbReference type="EMBL" id="JH793683">
    <property type="protein sequence ID" value="ELQ33665.1"/>
    <property type="molecule type" value="Genomic_DNA"/>
</dbReference>
<dbReference type="Pfam" id="PF02458">
    <property type="entry name" value="Transferase"/>
    <property type="match status" value="1"/>
</dbReference>
<proteinExistence type="predicted"/>
<evidence type="ECO:0000313" key="2">
    <source>
        <dbReference type="EMBL" id="ELQ33665.1"/>
    </source>
</evidence>
<dbReference type="PANTHER" id="PTHR31896">
    <property type="entry name" value="FAMILY REGULATORY PROTEIN, PUTATIVE (AFU_ORTHOLOGUE AFUA_3G14730)-RELATED"/>
    <property type="match status" value="1"/>
</dbReference>
<keyword evidence="1" id="KW-0808">Transferase</keyword>
<gene>
    <name evidence="2" type="ORF">OOU_Y34scaffold00910g1</name>
</gene>